<gene>
    <name evidence="2" type="ORF">LCGC14_2357650</name>
</gene>
<name>A0A0F9CUT3_9ZZZZ</name>
<feature type="non-terminal residue" evidence="2">
    <location>
        <position position="1"/>
    </location>
</feature>
<keyword evidence="1" id="KW-1133">Transmembrane helix</keyword>
<dbReference type="EMBL" id="LAZR01034464">
    <property type="protein sequence ID" value="KKL45241.1"/>
    <property type="molecule type" value="Genomic_DNA"/>
</dbReference>
<evidence type="ECO:0000256" key="1">
    <source>
        <dbReference type="SAM" id="Phobius"/>
    </source>
</evidence>
<sequence>IIFMIFTVFIRKFNKLQRLTVFLILPLSIIAFFIGLEFFSIDPIKIWSTFFDNSTLIGVSTNLSIHYALQVGLLLIFFPVGVMITLYKLTILLKKSDDEKNSQFNNKNQQFLRMNFYLLLFVVPLLFMSPSFYSKTIFLPIIIVFSVYGLIYIKNYISINCFKKYHWIFPWVVLFFSVGYSFLYVQMILRINLWYMFVLFSIALFIYLVRFIIHKYNRKIKSKISFININNYRFRQGSEVLILIFSILIFSTTTVVGRWRTVDNSPYPWENRYLTEEEQEIINFFQYEDVSGLIYTNVPEIAKRISGVGFLPVFSDITSLGNSLYYCFISPNEVHEHTVFSLSGLSKFRFFRFNEVDPIRFWRNIIIRLNVSLEGDLNMLQSEYNVQYIITGNGNALSTGASWTLIQSLPTAFTPVFSTQHLLVWRMY</sequence>
<accession>A0A0F9CUT3</accession>
<feature type="transmembrane region" description="Helical" evidence="1">
    <location>
        <begin position="193"/>
        <end position="213"/>
    </location>
</feature>
<evidence type="ECO:0000313" key="2">
    <source>
        <dbReference type="EMBL" id="KKL45241.1"/>
    </source>
</evidence>
<feature type="transmembrane region" description="Helical" evidence="1">
    <location>
        <begin position="165"/>
        <end position="187"/>
    </location>
</feature>
<reference evidence="2" key="1">
    <citation type="journal article" date="2015" name="Nature">
        <title>Complex archaea that bridge the gap between prokaryotes and eukaryotes.</title>
        <authorList>
            <person name="Spang A."/>
            <person name="Saw J.H."/>
            <person name="Jorgensen S.L."/>
            <person name="Zaremba-Niedzwiedzka K."/>
            <person name="Martijn J."/>
            <person name="Lind A.E."/>
            <person name="van Eijk R."/>
            <person name="Schleper C."/>
            <person name="Guy L."/>
            <person name="Ettema T.J."/>
        </authorList>
    </citation>
    <scope>NUCLEOTIDE SEQUENCE</scope>
</reference>
<comment type="caution">
    <text evidence="2">The sequence shown here is derived from an EMBL/GenBank/DDBJ whole genome shotgun (WGS) entry which is preliminary data.</text>
</comment>
<feature type="transmembrane region" description="Helical" evidence="1">
    <location>
        <begin position="240"/>
        <end position="259"/>
    </location>
</feature>
<keyword evidence="1" id="KW-0812">Transmembrane</keyword>
<feature type="transmembrane region" description="Helical" evidence="1">
    <location>
        <begin position="67"/>
        <end position="90"/>
    </location>
</feature>
<feature type="transmembrane region" description="Helical" evidence="1">
    <location>
        <begin position="136"/>
        <end position="153"/>
    </location>
</feature>
<feature type="transmembrane region" description="Helical" evidence="1">
    <location>
        <begin position="111"/>
        <end position="130"/>
    </location>
</feature>
<dbReference type="AlphaFoldDB" id="A0A0F9CUT3"/>
<organism evidence="2">
    <name type="scientific">marine sediment metagenome</name>
    <dbReference type="NCBI Taxonomy" id="412755"/>
    <lineage>
        <taxon>unclassified sequences</taxon>
        <taxon>metagenomes</taxon>
        <taxon>ecological metagenomes</taxon>
    </lineage>
</organism>
<keyword evidence="1" id="KW-0472">Membrane</keyword>
<feature type="transmembrane region" description="Helical" evidence="1">
    <location>
        <begin position="21"/>
        <end position="41"/>
    </location>
</feature>
<protein>
    <submittedName>
        <fullName evidence="2">Uncharacterized protein</fullName>
    </submittedName>
</protein>
<proteinExistence type="predicted"/>